<feature type="binding site" evidence="8">
    <location>
        <begin position="15"/>
        <end position="17"/>
    </location>
    <ligand>
        <name>shikimate</name>
        <dbReference type="ChEBI" id="CHEBI:36208"/>
    </ligand>
</feature>
<dbReference type="CDD" id="cd01065">
    <property type="entry name" value="NAD_bind_Shikimate_DH"/>
    <property type="match status" value="1"/>
</dbReference>
<organism evidence="12 13">
    <name type="scientific">Cerasibacillus terrae</name>
    <dbReference type="NCBI Taxonomy" id="2498845"/>
    <lineage>
        <taxon>Bacteria</taxon>
        <taxon>Bacillati</taxon>
        <taxon>Bacillota</taxon>
        <taxon>Bacilli</taxon>
        <taxon>Bacillales</taxon>
        <taxon>Bacillaceae</taxon>
        <taxon>Cerasibacillus</taxon>
    </lineage>
</organism>
<gene>
    <name evidence="8 12" type="primary">aroE</name>
    <name evidence="12" type="ORF">FHP05_03195</name>
</gene>
<dbReference type="Pfam" id="PF01488">
    <property type="entry name" value="Shikimate_DH"/>
    <property type="match status" value="1"/>
</dbReference>
<dbReference type="InterPro" id="IPR041121">
    <property type="entry name" value="SDH_C"/>
</dbReference>
<dbReference type="OrthoDB" id="9792692at2"/>
<feature type="active site" description="Proton acceptor" evidence="8">
    <location>
        <position position="67"/>
    </location>
</feature>
<feature type="binding site" evidence="8">
    <location>
        <position position="88"/>
    </location>
    <ligand>
        <name>shikimate</name>
        <dbReference type="ChEBI" id="CHEBI:36208"/>
    </ligand>
</feature>
<dbReference type="UniPathway" id="UPA00053">
    <property type="reaction ID" value="UER00087"/>
</dbReference>
<evidence type="ECO:0000256" key="2">
    <source>
        <dbReference type="ARBA" id="ARBA00012962"/>
    </source>
</evidence>
<dbReference type="Pfam" id="PF08501">
    <property type="entry name" value="Shikimate_dh_N"/>
    <property type="match status" value="1"/>
</dbReference>
<evidence type="ECO:0000256" key="7">
    <source>
        <dbReference type="ARBA" id="ARBA00049442"/>
    </source>
</evidence>
<dbReference type="NCBIfam" id="TIGR00507">
    <property type="entry name" value="aroE"/>
    <property type="match status" value="1"/>
</dbReference>
<keyword evidence="6 8" id="KW-0057">Aromatic amino acid biosynthesis</keyword>
<dbReference type="EMBL" id="VDUW01000001">
    <property type="protein sequence ID" value="TXL68039.1"/>
    <property type="molecule type" value="Genomic_DNA"/>
</dbReference>
<feature type="binding site" evidence="8">
    <location>
        <position position="63"/>
    </location>
    <ligand>
        <name>shikimate</name>
        <dbReference type="ChEBI" id="CHEBI:36208"/>
    </ligand>
</feature>
<evidence type="ECO:0000256" key="4">
    <source>
        <dbReference type="ARBA" id="ARBA00022857"/>
    </source>
</evidence>
<dbReference type="InterPro" id="IPR013708">
    <property type="entry name" value="Shikimate_DH-bd_N"/>
</dbReference>
<keyword evidence="13" id="KW-1185">Reference proteome</keyword>
<comment type="catalytic activity">
    <reaction evidence="7 8">
        <text>shikimate + NADP(+) = 3-dehydroshikimate + NADPH + H(+)</text>
        <dbReference type="Rhea" id="RHEA:17737"/>
        <dbReference type="ChEBI" id="CHEBI:15378"/>
        <dbReference type="ChEBI" id="CHEBI:16630"/>
        <dbReference type="ChEBI" id="CHEBI:36208"/>
        <dbReference type="ChEBI" id="CHEBI:57783"/>
        <dbReference type="ChEBI" id="CHEBI:58349"/>
        <dbReference type="EC" id="1.1.1.25"/>
    </reaction>
</comment>
<feature type="binding site" evidence="8">
    <location>
        <position position="103"/>
    </location>
    <ligand>
        <name>shikimate</name>
        <dbReference type="ChEBI" id="CHEBI:36208"/>
    </ligand>
</feature>
<dbReference type="HAMAP" id="MF_00222">
    <property type="entry name" value="Shikimate_DH_AroE"/>
    <property type="match status" value="1"/>
</dbReference>
<dbReference type="Proteomes" id="UP000321574">
    <property type="component" value="Unassembled WGS sequence"/>
</dbReference>
<evidence type="ECO:0000256" key="6">
    <source>
        <dbReference type="ARBA" id="ARBA00023141"/>
    </source>
</evidence>
<keyword evidence="3 8" id="KW-0028">Amino-acid biosynthesis</keyword>
<dbReference type="GO" id="GO:0005829">
    <property type="term" value="C:cytosol"/>
    <property type="evidence" value="ECO:0007669"/>
    <property type="project" value="TreeGrafter"/>
</dbReference>
<feature type="binding site" evidence="8">
    <location>
        <position position="222"/>
    </location>
    <ligand>
        <name>NADP(+)</name>
        <dbReference type="ChEBI" id="CHEBI:58349"/>
    </ligand>
</feature>
<protein>
    <recommendedName>
        <fullName evidence="2 8">Shikimate dehydrogenase (NADP(+))</fullName>
        <shortName evidence="8">SDH</shortName>
        <ecNumber evidence="2 8">1.1.1.25</ecNumber>
    </recommendedName>
</protein>
<dbReference type="Pfam" id="PF18317">
    <property type="entry name" value="SDH_C"/>
    <property type="match status" value="1"/>
</dbReference>
<dbReference type="GO" id="GO:0008652">
    <property type="term" value="P:amino acid biosynthetic process"/>
    <property type="evidence" value="ECO:0007669"/>
    <property type="project" value="UniProtKB-KW"/>
</dbReference>
<dbReference type="GO" id="GO:0004764">
    <property type="term" value="F:shikimate 3-dehydrogenase (NADP+) activity"/>
    <property type="evidence" value="ECO:0007669"/>
    <property type="project" value="UniProtKB-UniRule"/>
</dbReference>
<dbReference type="Gene3D" id="3.40.50.10860">
    <property type="entry name" value="Leucine Dehydrogenase, chain A, domain 1"/>
    <property type="match status" value="1"/>
</dbReference>
<evidence type="ECO:0000256" key="8">
    <source>
        <dbReference type="HAMAP-Rule" id="MF_00222"/>
    </source>
</evidence>
<feature type="domain" description="SDH C-terminal" evidence="11">
    <location>
        <begin position="245"/>
        <end position="275"/>
    </location>
</feature>
<dbReference type="GO" id="GO:0050661">
    <property type="term" value="F:NADP binding"/>
    <property type="evidence" value="ECO:0007669"/>
    <property type="project" value="InterPro"/>
</dbReference>
<accession>A0A5C8P3E1</accession>
<keyword evidence="5 8" id="KW-0560">Oxidoreductase</keyword>
<dbReference type="GO" id="GO:0009073">
    <property type="term" value="P:aromatic amino acid family biosynthetic process"/>
    <property type="evidence" value="ECO:0007669"/>
    <property type="project" value="UniProtKB-KW"/>
</dbReference>
<evidence type="ECO:0000259" key="10">
    <source>
        <dbReference type="Pfam" id="PF08501"/>
    </source>
</evidence>
<dbReference type="InterPro" id="IPR022893">
    <property type="entry name" value="Shikimate_DH_fam"/>
</dbReference>
<dbReference type="PANTHER" id="PTHR21089">
    <property type="entry name" value="SHIKIMATE DEHYDROGENASE"/>
    <property type="match status" value="1"/>
</dbReference>
<evidence type="ECO:0000259" key="11">
    <source>
        <dbReference type="Pfam" id="PF18317"/>
    </source>
</evidence>
<dbReference type="InterPro" id="IPR011342">
    <property type="entry name" value="Shikimate_DH"/>
</dbReference>
<feature type="binding site" evidence="8">
    <location>
        <begin position="130"/>
        <end position="134"/>
    </location>
    <ligand>
        <name>NADP(+)</name>
        <dbReference type="ChEBI" id="CHEBI:58349"/>
    </ligand>
</feature>
<dbReference type="SUPFAM" id="SSF51735">
    <property type="entry name" value="NAD(P)-binding Rossmann-fold domains"/>
    <property type="match status" value="1"/>
</dbReference>
<evidence type="ECO:0000313" key="12">
    <source>
        <dbReference type="EMBL" id="TXL68039.1"/>
    </source>
</evidence>
<dbReference type="EC" id="1.1.1.25" evidence="2 8"/>
<dbReference type="AlphaFoldDB" id="A0A5C8P3E1"/>
<evidence type="ECO:0000256" key="3">
    <source>
        <dbReference type="ARBA" id="ARBA00022605"/>
    </source>
</evidence>
<feature type="binding site" evidence="8">
    <location>
        <position position="252"/>
    </location>
    <ligand>
        <name>shikimate</name>
        <dbReference type="ChEBI" id="CHEBI:36208"/>
    </ligand>
</feature>
<comment type="pathway">
    <text evidence="1 8">Metabolic intermediate biosynthesis; chorismate biosynthesis; chorismate from D-erythrose 4-phosphate and phosphoenolpyruvate: step 4/7.</text>
</comment>
<dbReference type="GO" id="GO:0019632">
    <property type="term" value="P:shikimate metabolic process"/>
    <property type="evidence" value="ECO:0007669"/>
    <property type="project" value="InterPro"/>
</dbReference>
<evidence type="ECO:0000256" key="1">
    <source>
        <dbReference type="ARBA" id="ARBA00004871"/>
    </source>
</evidence>
<dbReference type="PANTHER" id="PTHR21089:SF1">
    <property type="entry name" value="BIFUNCTIONAL 3-DEHYDROQUINATE DEHYDRATASE_SHIKIMATE DEHYDROGENASE, CHLOROPLASTIC"/>
    <property type="match status" value="1"/>
</dbReference>
<name>A0A5C8P3E1_9BACI</name>
<feature type="domain" description="Quinate/shikimate 5-dehydrogenase/glutamyl-tRNA reductase" evidence="9">
    <location>
        <begin position="123"/>
        <end position="200"/>
    </location>
</feature>
<feature type="binding site" evidence="8">
    <location>
        <position position="245"/>
    </location>
    <ligand>
        <name>NADP(+)</name>
        <dbReference type="ChEBI" id="CHEBI:58349"/>
    </ligand>
</feature>
<dbReference type="InterPro" id="IPR036291">
    <property type="entry name" value="NAD(P)-bd_dom_sf"/>
</dbReference>
<comment type="function">
    <text evidence="8">Involved in the biosynthesis of the chorismate, which leads to the biosynthesis of aromatic amino acids. Catalyzes the reversible NADPH linked reduction of 3-dehydroshikimate (DHSA) to yield shikimate (SA).</text>
</comment>
<evidence type="ECO:0000313" key="13">
    <source>
        <dbReference type="Proteomes" id="UP000321574"/>
    </source>
</evidence>
<proteinExistence type="inferred from homology"/>
<comment type="subunit">
    <text evidence="8">Homodimer.</text>
</comment>
<evidence type="ECO:0000256" key="5">
    <source>
        <dbReference type="ARBA" id="ARBA00023002"/>
    </source>
</evidence>
<comment type="caution">
    <text evidence="8">Lacks conserved residue(s) required for the propagation of feature annotation.</text>
</comment>
<dbReference type="GO" id="GO:0009423">
    <property type="term" value="P:chorismate biosynthetic process"/>
    <property type="evidence" value="ECO:0007669"/>
    <property type="project" value="UniProtKB-UniRule"/>
</dbReference>
<comment type="caution">
    <text evidence="12">The sequence shown here is derived from an EMBL/GenBank/DDBJ whole genome shotgun (WGS) entry which is preliminary data.</text>
</comment>
<dbReference type="InterPro" id="IPR046346">
    <property type="entry name" value="Aminoacid_DH-like_N_sf"/>
</dbReference>
<feature type="domain" description="Shikimate dehydrogenase substrate binding N-terminal" evidence="10">
    <location>
        <begin position="7"/>
        <end position="90"/>
    </location>
</feature>
<dbReference type="Gene3D" id="3.40.50.720">
    <property type="entry name" value="NAD(P)-binding Rossmann-like Domain"/>
    <property type="match status" value="1"/>
</dbReference>
<comment type="similarity">
    <text evidence="8">Belongs to the shikimate dehydrogenase family.</text>
</comment>
<keyword evidence="4 8" id="KW-0521">NADP</keyword>
<dbReference type="RefSeq" id="WP_147665775.1">
    <property type="nucleotide sequence ID" value="NZ_VDUW01000001.1"/>
</dbReference>
<sequence length="281" mass="32192">MFYQLGLIGYPVEHSLSPWIHQSFLKNAHLQGRYDLIEVHPEKSLGDILIELKEQHYTGFNVTVPYKQKIMPYLDKIDTSAEHIGAVNTVIYRDGNWIGYNTDGFGFVRALEYRYPEVIEKTNIQVLLIGAGGAARGIYAALQMKDVERIDIANRTRTNALKIAKQDQTKVKTDIYSLEESEKRLNQYDIIIQTTDVGMKPKQHKSIISLQNLEQPNIICDIVYQPISTNFLKNAKQRGAKILQGHLMLLFQAQRAFEIWTNQAVSIGKMDEQLKQLLEGR</sequence>
<dbReference type="InterPro" id="IPR006151">
    <property type="entry name" value="Shikm_DH/Glu-tRNA_Rdtase"/>
</dbReference>
<reference evidence="12 13" key="1">
    <citation type="submission" date="2019-06" db="EMBL/GenBank/DDBJ databases">
        <title>Cerasibacillus sp. nov., isolated from maize field.</title>
        <authorList>
            <person name="Lin S.-Y."/>
            <person name="Tsai C.-F."/>
            <person name="Young C.-C."/>
        </authorList>
    </citation>
    <scope>NUCLEOTIDE SEQUENCE [LARGE SCALE GENOMIC DNA]</scope>
    <source>
        <strain evidence="12 13">CC-CFT480</strain>
    </source>
</reference>
<dbReference type="SUPFAM" id="SSF53223">
    <property type="entry name" value="Aminoacid dehydrogenase-like, N-terminal domain"/>
    <property type="match status" value="1"/>
</dbReference>
<evidence type="ECO:0000259" key="9">
    <source>
        <dbReference type="Pfam" id="PF01488"/>
    </source>
</evidence>
<feature type="binding site" evidence="8">
    <location>
        <position position="224"/>
    </location>
    <ligand>
        <name>shikimate</name>
        <dbReference type="ChEBI" id="CHEBI:36208"/>
    </ligand>
</feature>